<dbReference type="EMBL" id="KV453842">
    <property type="protein sequence ID" value="ODV90850.1"/>
    <property type="molecule type" value="Genomic_DNA"/>
</dbReference>
<dbReference type="GO" id="GO:0070086">
    <property type="term" value="P:ubiquitin-dependent endocytosis"/>
    <property type="evidence" value="ECO:0007669"/>
    <property type="project" value="TreeGrafter"/>
</dbReference>
<reference evidence="4" key="1">
    <citation type="submission" date="2016-02" db="EMBL/GenBank/DDBJ databases">
        <title>Comparative genomics of biotechnologically important yeasts.</title>
        <authorList>
            <consortium name="DOE Joint Genome Institute"/>
            <person name="Riley R."/>
            <person name="Haridas S."/>
            <person name="Wolfe K.H."/>
            <person name="Lopes M.R."/>
            <person name="Hittinger C.T."/>
            <person name="Goker M."/>
            <person name="Salamov A."/>
            <person name="Wisecaver J."/>
            <person name="Long T.M."/>
            <person name="Aerts A.L."/>
            <person name="Barry K."/>
            <person name="Choi C."/>
            <person name="Clum A."/>
            <person name="Coughlan A.Y."/>
            <person name="Deshpande S."/>
            <person name="Douglass A.P."/>
            <person name="Hanson S.J."/>
            <person name="Klenk H.-P."/>
            <person name="Labutti K."/>
            <person name="Lapidus A."/>
            <person name="Lindquist E."/>
            <person name="Lipzen A."/>
            <person name="Meier-Kolthoff J.P."/>
            <person name="Ohm R.A."/>
            <person name="Otillar R.P."/>
            <person name="Pangilinan J."/>
            <person name="Peng Y."/>
            <person name="Rokas A."/>
            <person name="Rosa C.A."/>
            <person name="Scheuner C."/>
            <person name="Sibirny A.A."/>
            <person name="Slot J.C."/>
            <person name="Stielow J.B."/>
            <person name="Sun H."/>
            <person name="Kurtzman C.P."/>
            <person name="Blackwell M."/>
            <person name="Jeffries T.W."/>
            <person name="Grigoriev I.V."/>
        </authorList>
    </citation>
    <scope>NUCLEOTIDE SEQUENCE [LARGE SCALE GENOMIC DNA]</scope>
    <source>
        <strain evidence="4">NRRL Y-17796</strain>
    </source>
</reference>
<dbReference type="AlphaFoldDB" id="A0A1E4TGH2"/>
<dbReference type="GO" id="GO:0030674">
    <property type="term" value="F:protein-macromolecule adaptor activity"/>
    <property type="evidence" value="ECO:0007669"/>
    <property type="project" value="TreeGrafter"/>
</dbReference>
<dbReference type="PANTHER" id="PTHR11188">
    <property type="entry name" value="ARRESTIN DOMAIN CONTAINING PROTEIN"/>
    <property type="match status" value="1"/>
</dbReference>
<evidence type="ECO:0000313" key="4">
    <source>
        <dbReference type="Proteomes" id="UP000095023"/>
    </source>
</evidence>
<accession>A0A1E4TGH2</accession>
<feature type="domain" description="Arrestin C-terminal-like" evidence="2">
    <location>
        <begin position="206"/>
        <end position="371"/>
    </location>
</feature>
<dbReference type="Pfam" id="PF02752">
    <property type="entry name" value="Arrestin_C"/>
    <property type="match status" value="1"/>
</dbReference>
<dbReference type="Pfam" id="PF00339">
    <property type="entry name" value="Arrestin_N"/>
    <property type="match status" value="1"/>
</dbReference>
<name>A0A1E4TGH2_9ASCO</name>
<feature type="region of interest" description="Disordered" evidence="1">
    <location>
        <begin position="414"/>
        <end position="437"/>
    </location>
</feature>
<dbReference type="Gene3D" id="2.60.40.640">
    <property type="match status" value="1"/>
</dbReference>
<dbReference type="InterPro" id="IPR011022">
    <property type="entry name" value="Arrestin_C-like"/>
</dbReference>
<dbReference type="InterPro" id="IPR011021">
    <property type="entry name" value="Arrestin-like_N"/>
</dbReference>
<sequence>KPTASQPSSGLSIAINLAEPVIYMHGFHESDWVDQPAQMLRGTLVVSVTRPTKIKAISLNFSGHSITHWPEGIPPKRQQTVEDLTIINHTWTFFNHAFPQAEPDLSLGPQRSYSQKEDHERFVGSKGYRQFKPGDYVYHFELPLQSSTPESIFCLLGSVRYMLEATVERPGAFRSNLMGSIPVRIVRYINLNSLEPPAPIAISKLWEDQLHYDVAVGTRSIAIGESFPVAVKLTPLAKINCHRIRVILTEHCEYYCHKRKVHRVEAPKKIILYEHKPAEGIQGSFFGDLRNALHSADSTEFEFNVPVNQETDNLGRMRIHADTAYKNIPVSHWLKVQMRVSKATLNEAPGKKVKHFEISVDSPFQILAAECADANLSLPEYLPPSSSTSSGRGSYFRRPSAFFGMSRPIHLIRRPSVNPPSFDESAGPPSFSSLYPS</sequence>
<evidence type="ECO:0000259" key="2">
    <source>
        <dbReference type="SMART" id="SM01017"/>
    </source>
</evidence>
<protein>
    <recommendedName>
        <fullName evidence="2">Arrestin C-terminal-like domain-containing protein</fullName>
    </recommendedName>
</protein>
<feature type="non-terminal residue" evidence="3">
    <location>
        <position position="437"/>
    </location>
</feature>
<evidence type="ECO:0000256" key="1">
    <source>
        <dbReference type="SAM" id="MobiDB-lite"/>
    </source>
</evidence>
<feature type="non-terminal residue" evidence="3">
    <location>
        <position position="1"/>
    </location>
</feature>
<dbReference type="InterPro" id="IPR014752">
    <property type="entry name" value="Arrestin-like_C"/>
</dbReference>
<dbReference type="SMART" id="SM01017">
    <property type="entry name" value="Arrestin_C"/>
    <property type="match status" value="1"/>
</dbReference>
<keyword evidence="4" id="KW-1185">Reference proteome</keyword>
<dbReference type="Proteomes" id="UP000095023">
    <property type="component" value="Unassembled WGS sequence"/>
</dbReference>
<dbReference type="OrthoDB" id="2238745at2759"/>
<dbReference type="SUPFAM" id="SSF81296">
    <property type="entry name" value="E set domains"/>
    <property type="match status" value="1"/>
</dbReference>
<evidence type="ECO:0000313" key="3">
    <source>
        <dbReference type="EMBL" id="ODV90850.1"/>
    </source>
</evidence>
<dbReference type="InterPro" id="IPR014756">
    <property type="entry name" value="Ig_E-set"/>
</dbReference>
<dbReference type="GO" id="GO:0031625">
    <property type="term" value="F:ubiquitin protein ligase binding"/>
    <property type="evidence" value="ECO:0007669"/>
    <property type="project" value="TreeGrafter"/>
</dbReference>
<dbReference type="InterPro" id="IPR050357">
    <property type="entry name" value="Arrestin_domain-protein"/>
</dbReference>
<gene>
    <name evidence="3" type="ORF">CANCADRAFT_19095</name>
</gene>
<dbReference type="GO" id="GO:0005829">
    <property type="term" value="C:cytosol"/>
    <property type="evidence" value="ECO:0007669"/>
    <property type="project" value="TreeGrafter"/>
</dbReference>
<organism evidence="3 4">
    <name type="scientific">Tortispora caseinolytica NRRL Y-17796</name>
    <dbReference type="NCBI Taxonomy" id="767744"/>
    <lineage>
        <taxon>Eukaryota</taxon>
        <taxon>Fungi</taxon>
        <taxon>Dikarya</taxon>
        <taxon>Ascomycota</taxon>
        <taxon>Saccharomycotina</taxon>
        <taxon>Trigonopsidomycetes</taxon>
        <taxon>Trigonopsidales</taxon>
        <taxon>Trigonopsidaceae</taxon>
        <taxon>Tortispora</taxon>
    </lineage>
</organism>
<proteinExistence type="predicted"/>
<dbReference type="PANTHER" id="PTHR11188:SF174">
    <property type="entry name" value="ARRESTIN-RELATED TRAFFICKING ADAPTER 10-RELATED"/>
    <property type="match status" value="1"/>
</dbReference>